<keyword evidence="1" id="KW-0472">Membrane</keyword>
<dbReference type="AlphaFoldDB" id="A0A0F9MXP4"/>
<keyword evidence="1" id="KW-1133">Transmembrane helix</keyword>
<dbReference type="EMBL" id="LAZR01009206">
    <property type="protein sequence ID" value="KKM74032.1"/>
    <property type="molecule type" value="Genomic_DNA"/>
</dbReference>
<organism evidence="2">
    <name type="scientific">marine sediment metagenome</name>
    <dbReference type="NCBI Taxonomy" id="412755"/>
    <lineage>
        <taxon>unclassified sequences</taxon>
        <taxon>metagenomes</taxon>
        <taxon>ecological metagenomes</taxon>
    </lineage>
</organism>
<feature type="transmembrane region" description="Helical" evidence="1">
    <location>
        <begin position="20"/>
        <end position="36"/>
    </location>
</feature>
<evidence type="ECO:0000313" key="2">
    <source>
        <dbReference type="EMBL" id="KKM74032.1"/>
    </source>
</evidence>
<comment type="caution">
    <text evidence="2">The sequence shown here is derived from an EMBL/GenBank/DDBJ whole genome shotgun (WGS) entry which is preliminary data.</text>
</comment>
<protein>
    <submittedName>
        <fullName evidence="2">Uncharacterized protein</fullName>
    </submittedName>
</protein>
<name>A0A0F9MXP4_9ZZZZ</name>
<gene>
    <name evidence="2" type="ORF">LCGC14_1404450</name>
</gene>
<evidence type="ECO:0000256" key="1">
    <source>
        <dbReference type="SAM" id="Phobius"/>
    </source>
</evidence>
<sequence length="78" mass="9147">MKQEKFEKVIEGDKRELRYACIFGILSLVFPMILILKTEITFLGLVFHAFLNGVIFLSFVNSALEYVGSRKVYWRKIK</sequence>
<accession>A0A0F9MXP4</accession>
<reference evidence="2" key="1">
    <citation type="journal article" date="2015" name="Nature">
        <title>Complex archaea that bridge the gap between prokaryotes and eukaryotes.</title>
        <authorList>
            <person name="Spang A."/>
            <person name="Saw J.H."/>
            <person name="Jorgensen S.L."/>
            <person name="Zaremba-Niedzwiedzka K."/>
            <person name="Martijn J."/>
            <person name="Lind A.E."/>
            <person name="van Eijk R."/>
            <person name="Schleper C."/>
            <person name="Guy L."/>
            <person name="Ettema T.J."/>
        </authorList>
    </citation>
    <scope>NUCLEOTIDE SEQUENCE</scope>
</reference>
<feature type="transmembrane region" description="Helical" evidence="1">
    <location>
        <begin position="42"/>
        <end position="68"/>
    </location>
</feature>
<keyword evidence="1" id="KW-0812">Transmembrane</keyword>
<proteinExistence type="predicted"/>